<keyword evidence="2" id="KW-1185">Reference proteome</keyword>
<protein>
    <recommendedName>
        <fullName evidence="3">Thiamin/hydroxymethyl pyrimidine-binding YkoF putative domain-containing protein</fullName>
    </recommendedName>
</protein>
<dbReference type="RefSeq" id="WP_070048296.1">
    <property type="nucleotide sequence ID" value="NZ_CBCSDO010000001.1"/>
</dbReference>
<sequence length="82" mass="9532">MQLTVEISSYPLADDYLTPIKGFIEQLNQYPSIMVLTNTLSTQMFGEYDEVMQALQDCIKWSFEKYGKVIFVCKFLHGDLRP</sequence>
<gene>
    <name evidence="1" type="ORF">BI198_03450</name>
</gene>
<evidence type="ECO:0000313" key="1">
    <source>
        <dbReference type="EMBL" id="OEY68730.1"/>
    </source>
</evidence>
<accession>A0A1E7Q3N8</accession>
<evidence type="ECO:0000313" key="2">
    <source>
        <dbReference type="Proteomes" id="UP000242258"/>
    </source>
</evidence>
<dbReference type="AlphaFoldDB" id="A0A1E7Q3N8"/>
<dbReference type="SUPFAM" id="SSF89957">
    <property type="entry name" value="MTH1187/YkoF-like"/>
    <property type="match status" value="1"/>
</dbReference>
<reference evidence="2" key="1">
    <citation type="submission" date="2016-09" db="EMBL/GenBank/DDBJ databases">
        <authorList>
            <person name="Wan X."/>
            <person name="Hou S."/>
        </authorList>
    </citation>
    <scope>NUCLEOTIDE SEQUENCE [LARGE SCALE GENOMIC DNA]</scope>
    <source>
        <strain evidence="2">KH87</strain>
    </source>
</reference>
<dbReference type="Proteomes" id="UP000242258">
    <property type="component" value="Unassembled WGS sequence"/>
</dbReference>
<evidence type="ECO:0008006" key="3">
    <source>
        <dbReference type="Google" id="ProtNLM"/>
    </source>
</evidence>
<dbReference type="Gene3D" id="3.30.70.930">
    <property type="match status" value="1"/>
</dbReference>
<name>A0A1E7Q3N8_9GAMM</name>
<dbReference type="STRING" id="1628148.BI198_03450"/>
<dbReference type="EMBL" id="MKEK01000001">
    <property type="protein sequence ID" value="OEY68730.1"/>
    <property type="molecule type" value="Genomic_DNA"/>
</dbReference>
<dbReference type="OrthoDB" id="164222at2"/>
<proteinExistence type="predicted"/>
<organism evidence="1 2">
    <name type="scientific">Rheinheimera salexigens</name>
    <dbReference type="NCBI Taxonomy" id="1628148"/>
    <lineage>
        <taxon>Bacteria</taxon>
        <taxon>Pseudomonadati</taxon>
        <taxon>Pseudomonadota</taxon>
        <taxon>Gammaproteobacteria</taxon>
        <taxon>Chromatiales</taxon>
        <taxon>Chromatiaceae</taxon>
        <taxon>Rheinheimera</taxon>
    </lineage>
</organism>
<dbReference type="InterPro" id="IPR029756">
    <property type="entry name" value="MTH1187/YkoF-like"/>
</dbReference>
<comment type="caution">
    <text evidence="1">The sequence shown here is derived from an EMBL/GenBank/DDBJ whole genome shotgun (WGS) entry which is preliminary data.</text>
</comment>